<dbReference type="NCBIfam" id="NF008113">
    <property type="entry name" value="PRK10860.1"/>
    <property type="match status" value="1"/>
</dbReference>
<keyword evidence="4" id="KW-0819">tRNA processing</keyword>
<comment type="cofactor">
    <cofactor evidence="1">
        <name>Zn(2+)</name>
        <dbReference type="ChEBI" id="CHEBI:29105"/>
    </cofactor>
</comment>
<dbReference type="SUPFAM" id="SSF53927">
    <property type="entry name" value="Cytidine deaminase-like"/>
    <property type="match status" value="1"/>
</dbReference>
<evidence type="ECO:0000256" key="1">
    <source>
        <dbReference type="ARBA" id="ARBA00001947"/>
    </source>
</evidence>
<keyword evidence="7" id="KW-0862">Zinc</keyword>
<reference evidence="10" key="1">
    <citation type="submission" date="2018-06" db="EMBL/GenBank/DDBJ databases">
        <authorList>
            <person name="Zhirakovskaya E."/>
        </authorList>
    </citation>
    <scope>NUCLEOTIDE SEQUENCE</scope>
</reference>
<comment type="catalytic activity">
    <reaction evidence="8">
        <text>adenosine(34) in tRNA + H2O + H(+) = inosine(34) in tRNA + NH4(+)</text>
        <dbReference type="Rhea" id="RHEA:43168"/>
        <dbReference type="Rhea" id="RHEA-COMP:10373"/>
        <dbReference type="Rhea" id="RHEA-COMP:10374"/>
        <dbReference type="ChEBI" id="CHEBI:15377"/>
        <dbReference type="ChEBI" id="CHEBI:15378"/>
        <dbReference type="ChEBI" id="CHEBI:28938"/>
        <dbReference type="ChEBI" id="CHEBI:74411"/>
        <dbReference type="ChEBI" id="CHEBI:82852"/>
        <dbReference type="EC" id="3.5.4.33"/>
    </reaction>
</comment>
<dbReference type="PANTHER" id="PTHR11079">
    <property type="entry name" value="CYTOSINE DEAMINASE FAMILY MEMBER"/>
    <property type="match status" value="1"/>
</dbReference>
<dbReference type="EC" id="3.5.4.33" evidence="3"/>
<keyword evidence="6 10" id="KW-0378">Hydrolase</keyword>
<dbReference type="PANTHER" id="PTHR11079:SF202">
    <property type="entry name" value="TRNA-SPECIFIC ADENOSINE DEAMINASE"/>
    <property type="match status" value="1"/>
</dbReference>
<evidence type="ECO:0000256" key="2">
    <source>
        <dbReference type="ARBA" id="ARBA00011738"/>
    </source>
</evidence>
<dbReference type="GO" id="GO:0052717">
    <property type="term" value="F:tRNA-specific adenosine-34 deaminase activity"/>
    <property type="evidence" value="ECO:0007669"/>
    <property type="project" value="UniProtKB-EC"/>
</dbReference>
<dbReference type="HAMAP" id="MF_00972">
    <property type="entry name" value="tRNA_aden_deaminase"/>
    <property type="match status" value="1"/>
</dbReference>
<sequence>MGINSPQSDQHFMQLALQQAQLAADADEVPVGAVVVFNGEVIAQAHNQTITQNNPSAHAEILALQQAGLTISNYRLVDCDLYVTLEPCGMCAVACVHARIKRLVYGASDLKTGAIDSVEQALNKPHHNHNVISEGGVLKTACGQIISDFFVQKRLQKKAAKPPS</sequence>
<dbReference type="GO" id="GO:0046872">
    <property type="term" value="F:metal ion binding"/>
    <property type="evidence" value="ECO:0007669"/>
    <property type="project" value="UniProtKB-KW"/>
</dbReference>
<keyword evidence="5" id="KW-0479">Metal-binding</keyword>
<dbReference type="InterPro" id="IPR002125">
    <property type="entry name" value="CMP_dCMP_dom"/>
</dbReference>
<dbReference type="AlphaFoldDB" id="A0A3B0WFI8"/>
<evidence type="ECO:0000259" key="9">
    <source>
        <dbReference type="PROSITE" id="PS51747"/>
    </source>
</evidence>
<accession>A0A3B0WFI8</accession>
<evidence type="ECO:0000256" key="6">
    <source>
        <dbReference type="ARBA" id="ARBA00022801"/>
    </source>
</evidence>
<protein>
    <recommendedName>
        <fullName evidence="3">tRNA(adenine(34)) deaminase</fullName>
        <ecNumber evidence="3">3.5.4.33</ecNumber>
    </recommendedName>
</protein>
<dbReference type="FunFam" id="3.40.140.10:FF:000005">
    <property type="entry name" value="tRNA-specific adenosine deaminase"/>
    <property type="match status" value="1"/>
</dbReference>
<dbReference type="InterPro" id="IPR058535">
    <property type="entry name" value="MafB19-deam"/>
</dbReference>
<dbReference type="Pfam" id="PF14437">
    <property type="entry name" value="MafB19-deam"/>
    <property type="match status" value="1"/>
</dbReference>
<comment type="subunit">
    <text evidence="2">Homodimer.</text>
</comment>
<proteinExistence type="inferred from homology"/>
<dbReference type="PROSITE" id="PS51747">
    <property type="entry name" value="CYT_DCMP_DEAMINASES_2"/>
    <property type="match status" value="1"/>
</dbReference>
<dbReference type="GO" id="GO:0002100">
    <property type="term" value="P:tRNA wobble adenosine to inosine editing"/>
    <property type="evidence" value="ECO:0007669"/>
    <property type="project" value="InterPro"/>
</dbReference>
<evidence type="ECO:0000256" key="7">
    <source>
        <dbReference type="ARBA" id="ARBA00022833"/>
    </source>
</evidence>
<evidence type="ECO:0000313" key="10">
    <source>
        <dbReference type="EMBL" id="VAW48139.1"/>
    </source>
</evidence>
<dbReference type="EMBL" id="UOFA01000388">
    <property type="protein sequence ID" value="VAW48139.1"/>
    <property type="molecule type" value="Genomic_DNA"/>
</dbReference>
<evidence type="ECO:0000256" key="8">
    <source>
        <dbReference type="ARBA" id="ARBA00048045"/>
    </source>
</evidence>
<dbReference type="Gene3D" id="3.40.140.10">
    <property type="entry name" value="Cytidine Deaminase, domain 2"/>
    <property type="match status" value="1"/>
</dbReference>
<dbReference type="CDD" id="cd01285">
    <property type="entry name" value="nucleoside_deaminase"/>
    <property type="match status" value="1"/>
</dbReference>
<dbReference type="InterPro" id="IPR016193">
    <property type="entry name" value="Cytidine_deaminase-like"/>
</dbReference>
<evidence type="ECO:0000256" key="5">
    <source>
        <dbReference type="ARBA" id="ARBA00022723"/>
    </source>
</evidence>
<evidence type="ECO:0000256" key="3">
    <source>
        <dbReference type="ARBA" id="ARBA00012740"/>
    </source>
</evidence>
<dbReference type="InterPro" id="IPR028883">
    <property type="entry name" value="tRNA_aden_deaminase"/>
</dbReference>
<name>A0A3B0WFI8_9ZZZZ</name>
<organism evidence="10">
    <name type="scientific">hydrothermal vent metagenome</name>
    <dbReference type="NCBI Taxonomy" id="652676"/>
    <lineage>
        <taxon>unclassified sequences</taxon>
        <taxon>metagenomes</taxon>
        <taxon>ecological metagenomes</taxon>
    </lineage>
</organism>
<evidence type="ECO:0000256" key="4">
    <source>
        <dbReference type="ARBA" id="ARBA00022694"/>
    </source>
</evidence>
<gene>
    <name evidence="10" type="ORF">MNBD_GAMMA02-1290</name>
</gene>
<feature type="domain" description="CMP/dCMP-type deaminase" evidence="9">
    <location>
        <begin position="7"/>
        <end position="118"/>
    </location>
</feature>